<reference evidence="2 3" key="1">
    <citation type="submission" date="2015-10" db="EMBL/GenBank/DDBJ databases">
        <title>Draft genome sequence of Streptomyces corchorusii DSM 40340, type strain for the species Streptomyces corchorusii.</title>
        <authorList>
            <person name="Ruckert C."/>
            <person name="Winkler A."/>
            <person name="Kalinowski J."/>
            <person name="Kampfer P."/>
            <person name="Glaeser S."/>
        </authorList>
    </citation>
    <scope>NUCLEOTIDE SEQUENCE [LARGE SCALE GENOMIC DNA]</scope>
    <source>
        <strain evidence="2 3">DSM 40340</strain>
    </source>
</reference>
<evidence type="ECO:0000313" key="3">
    <source>
        <dbReference type="Proteomes" id="UP000053398"/>
    </source>
</evidence>
<feature type="transmembrane region" description="Helical" evidence="1">
    <location>
        <begin position="220"/>
        <end position="237"/>
    </location>
</feature>
<keyword evidence="1" id="KW-1133">Transmembrane helix</keyword>
<dbReference type="Proteomes" id="UP000053398">
    <property type="component" value="Unassembled WGS sequence"/>
</dbReference>
<name>A0A101PNJ1_STRCK</name>
<feature type="transmembrane region" description="Helical" evidence="1">
    <location>
        <begin position="77"/>
        <end position="101"/>
    </location>
</feature>
<feature type="transmembrane region" description="Helical" evidence="1">
    <location>
        <begin position="113"/>
        <end position="134"/>
    </location>
</feature>
<keyword evidence="1" id="KW-0812">Transmembrane</keyword>
<dbReference type="AlphaFoldDB" id="A0A101PNJ1"/>
<dbReference type="EMBL" id="LMWP01000077">
    <property type="protein sequence ID" value="KUN14790.1"/>
    <property type="molecule type" value="Genomic_DNA"/>
</dbReference>
<comment type="caution">
    <text evidence="2">The sequence shown here is derived from an EMBL/GenBank/DDBJ whole genome shotgun (WGS) entry which is preliminary data.</text>
</comment>
<keyword evidence="1" id="KW-0472">Membrane</keyword>
<evidence type="ECO:0000313" key="2">
    <source>
        <dbReference type="EMBL" id="KUN14790.1"/>
    </source>
</evidence>
<feature type="transmembrane region" description="Helical" evidence="1">
    <location>
        <begin position="45"/>
        <end position="65"/>
    </location>
</feature>
<proteinExistence type="predicted"/>
<protein>
    <recommendedName>
        <fullName evidence="4">DUF1345 domain-containing protein</fullName>
    </recommendedName>
</protein>
<sequence length="238" mass="26046">MARTRAEARTRHPRHERRGEARLPAVVATLAAIALYLFLPQRLLIAPRYVLPALECLLLIPLIAINPKRLTRQTKAFRVLSLTLVAVIAISNLVALTILIHELLYAGVKDGRSLLVAALQVWLTNIIVFGLAYWELDRGGPVSRTQVPRSALPLADFRFSQDENDDAVQEVADGASGASDWVPTLVDYLYVSVTNSTAFSPTDTMPLSTRAKAMMSVQSVSALLTSLLVIARAVSILH</sequence>
<feature type="transmembrane region" description="Helical" evidence="1">
    <location>
        <begin position="21"/>
        <end position="39"/>
    </location>
</feature>
<evidence type="ECO:0000256" key="1">
    <source>
        <dbReference type="SAM" id="Phobius"/>
    </source>
</evidence>
<gene>
    <name evidence="2" type="ORF">AQJ11_44245</name>
</gene>
<accession>A0A101PNJ1</accession>
<keyword evidence="3" id="KW-1185">Reference proteome</keyword>
<organism evidence="2 3">
    <name type="scientific">Streptomyces corchorusii</name>
    <name type="common">Streptomyces chibaensis</name>
    <dbReference type="NCBI Taxonomy" id="1903"/>
    <lineage>
        <taxon>Bacteria</taxon>
        <taxon>Bacillati</taxon>
        <taxon>Actinomycetota</taxon>
        <taxon>Actinomycetes</taxon>
        <taxon>Kitasatosporales</taxon>
        <taxon>Streptomycetaceae</taxon>
        <taxon>Streptomyces</taxon>
    </lineage>
</organism>
<evidence type="ECO:0008006" key="4">
    <source>
        <dbReference type="Google" id="ProtNLM"/>
    </source>
</evidence>